<dbReference type="GO" id="GO:0005686">
    <property type="term" value="C:U2 snRNP"/>
    <property type="evidence" value="ECO:0007669"/>
    <property type="project" value="TreeGrafter"/>
</dbReference>
<feature type="compositionally biased region" description="Low complexity" evidence="3">
    <location>
        <begin position="638"/>
        <end position="652"/>
    </location>
</feature>
<feature type="compositionally biased region" description="Pro residues" evidence="3">
    <location>
        <begin position="404"/>
        <end position="416"/>
    </location>
</feature>
<feature type="region of interest" description="Disordered" evidence="3">
    <location>
        <begin position="1"/>
        <end position="161"/>
    </location>
</feature>
<feature type="compositionally biased region" description="Low complexity" evidence="3">
    <location>
        <begin position="586"/>
        <end position="601"/>
    </location>
</feature>
<reference evidence="5" key="1">
    <citation type="submission" date="2023-10" db="EMBL/GenBank/DDBJ databases">
        <authorList>
            <person name="Noh H."/>
        </authorList>
    </citation>
    <scope>NUCLEOTIDE SEQUENCE</scope>
    <source>
        <strain evidence="5">DUCC4014</strain>
    </source>
</reference>
<feature type="region of interest" description="Disordered" evidence="3">
    <location>
        <begin position="367"/>
        <end position="437"/>
    </location>
</feature>
<evidence type="ECO:0000256" key="1">
    <source>
        <dbReference type="ARBA" id="ARBA00022884"/>
    </source>
</evidence>
<name>A0AAF0Y2M4_9TREE</name>
<evidence type="ECO:0000259" key="4">
    <source>
        <dbReference type="PROSITE" id="PS50102"/>
    </source>
</evidence>
<proteinExistence type="predicted"/>
<dbReference type="PANTHER" id="PTHR45880">
    <property type="entry name" value="RNA-BINDING MOTIF PROTEIN, X-LINKED 2"/>
    <property type="match status" value="1"/>
</dbReference>
<keyword evidence="1 2" id="KW-0694">RNA-binding</keyword>
<dbReference type="Pfam" id="PF00076">
    <property type="entry name" value="RRM_1"/>
    <property type="match status" value="1"/>
</dbReference>
<dbReference type="RefSeq" id="XP_062622841.1">
    <property type="nucleotide sequence ID" value="XM_062766857.1"/>
</dbReference>
<dbReference type="PROSITE" id="PS50102">
    <property type="entry name" value="RRM"/>
    <property type="match status" value="1"/>
</dbReference>
<evidence type="ECO:0000256" key="2">
    <source>
        <dbReference type="PROSITE-ProRule" id="PRU00176"/>
    </source>
</evidence>
<dbReference type="PANTHER" id="PTHR45880:SF1">
    <property type="entry name" value="RNA-BINDING MOTIF PROTEIN, X-LINKED 2"/>
    <property type="match status" value="1"/>
</dbReference>
<dbReference type="SMART" id="SM00360">
    <property type="entry name" value="RRM"/>
    <property type="match status" value="1"/>
</dbReference>
<organism evidence="5 6">
    <name type="scientific">Vanrija pseudolonga</name>
    <dbReference type="NCBI Taxonomy" id="143232"/>
    <lineage>
        <taxon>Eukaryota</taxon>
        <taxon>Fungi</taxon>
        <taxon>Dikarya</taxon>
        <taxon>Basidiomycota</taxon>
        <taxon>Agaricomycotina</taxon>
        <taxon>Tremellomycetes</taxon>
        <taxon>Trichosporonales</taxon>
        <taxon>Trichosporonaceae</taxon>
        <taxon>Vanrija</taxon>
    </lineage>
</organism>
<feature type="compositionally biased region" description="Low complexity" evidence="3">
    <location>
        <begin position="117"/>
        <end position="134"/>
    </location>
</feature>
<dbReference type="GO" id="GO:0003723">
    <property type="term" value="F:RNA binding"/>
    <property type="evidence" value="ECO:0007669"/>
    <property type="project" value="UniProtKB-UniRule"/>
</dbReference>
<dbReference type="EMBL" id="CP086714">
    <property type="protein sequence ID" value="WOO76809.1"/>
    <property type="molecule type" value="Genomic_DNA"/>
</dbReference>
<keyword evidence="6" id="KW-1185">Reference proteome</keyword>
<dbReference type="GeneID" id="87803684"/>
<dbReference type="Proteomes" id="UP000827549">
    <property type="component" value="Chromosome 1"/>
</dbReference>
<dbReference type="InterPro" id="IPR000504">
    <property type="entry name" value="RRM_dom"/>
</dbReference>
<protein>
    <recommendedName>
        <fullName evidence="4">RRM domain-containing protein</fullName>
    </recommendedName>
</protein>
<feature type="compositionally biased region" description="Polar residues" evidence="3">
    <location>
        <begin position="653"/>
        <end position="668"/>
    </location>
</feature>
<evidence type="ECO:0000313" key="6">
    <source>
        <dbReference type="Proteomes" id="UP000827549"/>
    </source>
</evidence>
<dbReference type="InterPro" id="IPR051847">
    <property type="entry name" value="RNA_proc/Spliceosome_comp"/>
</dbReference>
<dbReference type="InterPro" id="IPR012677">
    <property type="entry name" value="Nucleotide-bd_a/b_plait_sf"/>
</dbReference>
<dbReference type="GO" id="GO:0071011">
    <property type="term" value="C:precatalytic spliceosome"/>
    <property type="evidence" value="ECO:0007669"/>
    <property type="project" value="TreeGrafter"/>
</dbReference>
<evidence type="ECO:0000256" key="3">
    <source>
        <dbReference type="SAM" id="MobiDB-lite"/>
    </source>
</evidence>
<dbReference type="GO" id="GO:0000398">
    <property type="term" value="P:mRNA splicing, via spliceosome"/>
    <property type="evidence" value="ECO:0007669"/>
    <property type="project" value="TreeGrafter"/>
</dbReference>
<feature type="compositionally biased region" description="Pro residues" evidence="3">
    <location>
        <begin position="30"/>
        <end position="46"/>
    </location>
</feature>
<dbReference type="AlphaFoldDB" id="A0AAF0Y2M4"/>
<sequence>MSGYNGGGGGGYPPRPPPYANNSYSDNRPKFPPFPPPAGNFPPFPPSAGFSGGPPPPPPTLPTFHNHSPYDEYNPSGPALPPPPGNYPYDQPRKSLDQDVYDPYQSAYDPGAPQIRSSAPSQPSYSAPKHSLPSHPLPPPPHRPAPRVGGSGGGGEAHDLPLLTPATTVNIGSYTATVHELPPSHLPITKYVAVNPNDAIDIHRAICQTEMTPSVWYSDGSNRGGEGWAAGVEWVIDSGMSGAKLRTCVGMTDSLGTELGGMIKAVEGFAEQLKSSIRTQKPMSHEFVLFTNSPAAIVSIDTSSRPESIKFCALWRELCSDFLKAHMTIAYLPKNSEVEGLTLAEKISTVAASNSFLRRRKERTIDEIYNRPGGGEPAPGGSTEAGPWQRGDADPSRYKSPFNRPKPLPSPAPTLPPAAQSPAPPAAAEHEPEDEGIQPRAGALCVTNFPDDVSAKDLGILFAQFGEILSVDIFSIPPVKPRFAFVAYDDPAVSGAAAVAALHRRPLRLDTPFAIENAPDLVIWKGWSGVLTVVESDADRLVPLSVAQDLPDLPDYAIGGRRANERSKSDANRKRERTVEERPDAKPFASPPASSAVSTPSPKKRRRSDLPSDTAESTPIEQSLPSHDSHFAARPNESADASSGATTAANADRTQATTPPTGQGSRLLNSHPPHPLPPTPLTAQHDQESAFAPKPSPPETKPLAGTEVAPAPAATAVGTDEPAASNSAVTAPQEVVPVKLSHKTVEAQINLVKNVFVKHDQSNWIAHTCLVATDLDQARRHLQDDLYATDEALISGRELEKTLHARGFTSARIDPLVKKVLKVLDGIAMEDELESGGPGPSAASDAPPVAREGELAELLAPYPEQTREAMAAAGKVLEYLNLGKDEQEKKRLDVERRVKVLEGMVKKGEQVSSIVRYLLTEDK</sequence>
<evidence type="ECO:0000313" key="5">
    <source>
        <dbReference type="EMBL" id="WOO76809.1"/>
    </source>
</evidence>
<accession>A0AAF0Y2M4</accession>
<feature type="compositionally biased region" description="Basic and acidic residues" evidence="3">
    <location>
        <begin position="562"/>
        <end position="585"/>
    </location>
</feature>
<dbReference type="GO" id="GO:0071013">
    <property type="term" value="C:catalytic step 2 spliceosome"/>
    <property type="evidence" value="ECO:0007669"/>
    <property type="project" value="TreeGrafter"/>
</dbReference>
<dbReference type="CDD" id="cd00590">
    <property type="entry name" value="RRM_SF"/>
    <property type="match status" value="1"/>
</dbReference>
<dbReference type="Gene3D" id="3.30.70.330">
    <property type="match status" value="1"/>
</dbReference>
<gene>
    <name evidence="5" type="ORF">LOC62_01G000426</name>
</gene>
<feature type="region of interest" description="Disordered" evidence="3">
    <location>
        <begin position="553"/>
        <end position="705"/>
    </location>
</feature>
<dbReference type="InterPro" id="IPR035979">
    <property type="entry name" value="RBD_domain_sf"/>
</dbReference>
<dbReference type="SUPFAM" id="SSF54928">
    <property type="entry name" value="RNA-binding domain, RBD"/>
    <property type="match status" value="1"/>
</dbReference>
<feature type="compositionally biased region" description="Polar residues" evidence="3">
    <location>
        <begin position="614"/>
        <end position="626"/>
    </location>
</feature>
<feature type="compositionally biased region" description="Gly residues" evidence="3">
    <location>
        <begin position="1"/>
        <end position="12"/>
    </location>
</feature>
<feature type="domain" description="RRM" evidence="4">
    <location>
        <begin position="442"/>
        <end position="520"/>
    </location>
</feature>